<dbReference type="PRINTS" id="PR00038">
    <property type="entry name" value="HTHLUXR"/>
</dbReference>
<dbReference type="PROSITE" id="PS00622">
    <property type="entry name" value="HTH_LUXR_1"/>
    <property type="match status" value="1"/>
</dbReference>
<dbReference type="Pfam" id="PF03472">
    <property type="entry name" value="Autoind_bind"/>
    <property type="match status" value="1"/>
</dbReference>
<dbReference type="SMART" id="SM00421">
    <property type="entry name" value="HTH_LUXR"/>
    <property type="match status" value="1"/>
</dbReference>
<dbReference type="PANTHER" id="PTHR44688:SF16">
    <property type="entry name" value="DNA-BINDING TRANSCRIPTIONAL ACTIVATOR DEVR_DOSR"/>
    <property type="match status" value="1"/>
</dbReference>
<dbReference type="InterPro" id="IPR000792">
    <property type="entry name" value="Tscrpt_reg_LuxR_C"/>
</dbReference>
<reference evidence="5 6" key="1">
    <citation type="submission" date="2019-05" db="EMBL/GenBank/DDBJ databases">
        <title>Draft Genome of Bradyrhizobium elkanii strain SEMIA 938, Used in Commercial Inoculants for Lupinus spp. in Brazil.</title>
        <authorList>
            <person name="Hungria M."/>
            <person name="Delamuta J.R.M."/>
            <person name="Ribeiro R.A."/>
            <person name="Nogueira M.A."/>
        </authorList>
    </citation>
    <scope>NUCLEOTIDE SEQUENCE [LARGE SCALE GENOMIC DNA]</scope>
    <source>
        <strain evidence="5 6">Semia 938</strain>
    </source>
</reference>
<dbReference type="Gene3D" id="1.10.10.10">
    <property type="entry name" value="Winged helix-like DNA-binding domain superfamily/Winged helix DNA-binding domain"/>
    <property type="match status" value="1"/>
</dbReference>
<dbReference type="InterPro" id="IPR016032">
    <property type="entry name" value="Sig_transdc_resp-reg_C-effctor"/>
</dbReference>
<evidence type="ECO:0000313" key="5">
    <source>
        <dbReference type="EMBL" id="TKV77826.1"/>
    </source>
</evidence>
<evidence type="ECO:0000256" key="2">
    <source>
        <dbReference type="ARBA" id="ARBA00023125"/>
    </source>
</evidence>
<dbReference type="SUPFAM" id="SSF46894">
    <property type="entry name" value="C-terminal effector domain of the bipartite response regulators"/>
    <property type="match status" value="1"/>
</dbReference>
<gene>
    <name evidence="5" type="ORF">FDV58_29740</name>
</gene>
<evidence type="ECO:0000256" key="1">
    <source>
        <dbReference type="ARBA" id="ARBA00023015"/>
    </source>
</evidence>
<evidence type="ECO:0000313" key="6">
    <source>
        <dbReference type="Proteomes" id="UP000305095"/>
    </source>
</evidence>
<proteinExistence type="predicted"/>
<dbReference type="InterPro" id="IPR005143">
    <property type="entry name" value="TF_LuxR_autoind-bd_dom"/>
</dbReference>
<keyword evidence="2" id="KW-0238">DNA-binding</keyword>
<dbReference type="PROSITE" id="PS50043">
    <property type="entry name" value="HTH_LUXR_2"/>
    <property type="match status" value="1"/>
</dbReference>
<name>A0A4U6RZL6_BRAEL</name>
<dbReference type="Pfam" id="PF00196">
    <property type="entry name" value="GerE"/>
    <property type="match status" value="1"/>
</dbReference>
<dbReference type="InterPro" id="IPR036388">
    <property type="entry name" value="WH-like_DNA-bd_sf"/>
</dbReference>
<dbReference type="GO" id="GO:0006355">
    <property type="term" value="P:regulation of DNA-templated transcription"/>
    <property type="evidence" value="ECO:0007669"/>
    <property type="project" value="InterPro"/>
</dbReference>
<keyword evidence="1" id="KW-0805">Transcription regulation</keyword>
<dbReference type="EMBL" id="SZZP01000021">
    <property type="protein sequence ID" value="TKV77826.1"/>
    <property type="molecule type" value="Genomic_DNA"/>
</dbReference>
<evidence type="ECO:0000256" key="3">
    <source>
        <dbReference type="ARBA" id="ARBA00023163"/>
    </source>
</evidence>
<accession>A0A4U6RZL6</accession>
<comment type="caution">
    <text evidence="5">The sequence shown here is derived from an EMBL/GenBank/DDBJ whole genome shotgun (WGS) entry which is preliminary data.</text>
</comment>
<dbReference type="RefSeq" id="WP_137482359.1">
    <property type="nucleotide sequence ID" value="NZ_SZZP01000021.1"/>
</dbReference>
<organism evidence="5 6">
    <name type="scientific">Bradyrhizobium elkanii</name>
    <dbReference type="NCBI Taxonomy" id="29448"/>
    <lineage>
        <taxon>Bacteria</taxon>
        <taxon>Pseudomonadati</taxon>
        <taxon>Pseudomonadota</taxon>
        <taxon>Alphaproteobacteria</taxon>
        <taxon>Hyphomicrobiales</taxon>
        <taxon>Nitrobacteraceae</taxon>
        <taxon>Bradyrhizobium</taxon>
    </lineage>
</organism>
<keyword evidence="3" id="KW-0804">Transcription</keyword>
<dbReference type="SUPFAM" id="SSF75516">
    <property type="entry name" value="Pheromone-binding domain of LuxR-like quorum-sensing transcription factors"/>
    <property type="match status" value="1"/>
</dbReference>
<dbReference type="InterPro" id="IPR036693">
    <property type="entry name" value="TF_LuxR_autoind-bd_dom_sf"/>
</dbReference>
<sequence length="241" mass="27155">MDRFSFTECAKQTHSLRALFELLVNCATEEGFGEVAYGALNFVEPLRLVEYPPPTVAVKWPPDWCERYFKRKYHTIDPVVRRTPMLSRPFLWDQLANHYQLQPDERRVLDEAREAGLKHGMSVPLFGPLGRVSVVSFASPSDDVDPQDRIGHLNALASLFHTAHGEIARPCSSDGEKKAALSQREVTCMRWVAEGKSSWEIGVILEISVNTVNFHIKNAMRKLGATSRIQAVAIAIRLNVL</sequence>
<dbReference type="PANTHER" id="PTHR44688">
    <property type="entry name" value="DNA-BINDING TRANSCRIPTIONAL ACTIVATOR DEVR_DOSR"/>
    <property type="match status" value="1"/>
</dbReference>
<protein>
    <submittedName>
        <fullName evidence="5">LuxR family transcriptional regulator</fullName>
    </submittedName>
</protein>
<dbReference type="CDD" id="cd06170">
    <property type="entry name" value="LuxR_C_like"/>
    <property type="match status" value="1"/>
</dbReference>
<feature type="domain" description="HTH luxR-type" evidence="4">
    <location>
        <begin position="174"/>
        <end position="239"/>
    </location>
</feature>
<dbReference type="Proteomes" id="UP000305095">
    <property type="component" value="Unassembled WGS sequence"/>
</dbReference>
<dbReference type="AlphaFoldDB" id="A0A4U6RZL6"/>
<dbReference type="GO" id="GO:0003677">
    <property type="term" value="F:DNA binding"/>
    <property type="evidence" value="ECO:0007669"/>
    <property type="project" value="UniProtKB-KW"/>
</dbReference>
<dbReference type="Gene3D" id="3.30.450.80">
    <property type="entry name" value="Transcription factor LuxR-like, autoinducer-binding domain"/>
    <property type="match status" value="1"/>
</dbReference>
<evidence type="ECO:0000259" key="4">
    <source>
        <dbReference type="PROSITE" id="PS50043"/>
    </source>
</evidence>